<dbReference type="InterPro" id="IPR057253">
    <property type="entry name" value="CoiA-like_N"/>
</dbReference>
<evidence type="ECO:0000259" key="13">
    <source>
        <dbReference type="PROSITE" id="PS51217"/>
    </source>
</evidence>
<comment type="similarity">
    <text evidence="1">Belongs to the helicase family. UvrD subfamily.</text>
</comment>
<dbReference type="PROSITE" id="PS51217">
    <property type="entry name" value="UVRD_HELICASE_CTER"/>
    <property type="match status" value="1"/>
</dbReference>
<comment type="catalytic activity">
    <reaction evidence="8">
        <text>Couples ATP hydrolysis with the unwinding of duplex DNA by translocating in the 3'-5' direction.</text>
        <dbReference type="EC" id="5.6.2.4"/>
    </reaction>
</comment>
<name>A0A4R1QH29_9BACL</name>
<evidence type="ECO:0000313" key="15">
    <source>
        <dbReference type="Proteomes" id="UP000295658"/>
    </source>
</evidence>
<dbReference type="PANTHER" id="PTHR11070">
    <property type="entry name" value="UVRD / RECB / PCRA DNA HELICASE FAMILY MEMBER"/>
    <property type="match status" value="1"/>
</dbReference>
<evidence type="ECO:0000256" key="5">
    <source>
        <dbReference type="ARBA" id="ARBA00022840"/>
    </source>
</evidence>
<evidence type="ECO:0000256" key="11">
    <source>
        <dbReference type="PROSITE-ProRule" id="PRU00560"/>
    </source>
</evidence>
<keyword evidence="6" id="KW-0238">DNA-binding</keyword>
<dbReference type="Proteomes" id="UP000295658">
    <property type="component" value="Unassembled WGS sequence"/>
</dbReference>
<dbReference type="Gene3D" id="1.10.10.160">
    <property type="match status" value="1"/>
</dbReference>
<evidence type="ECO:0000313" key="14">
    <source>
        <dbReference type="EMBL" id="TCL50968.1"/>
    </source>
</evidence>
<dbReference type="GO" id="GO:0016887">
    <property type="term" value="F:ATP hydrolysis activity"/>
    <property type="evidence" value="ECO:0007669"/>
    <property type="project" value="RHEA"/>
</dbReference>
<dbReference type="SUPFAM" id="SSF52540">
    <property type="entry name" value="P-loop containing nucleoside triphosphate hydrolases"/>
    <property type="match status" value="1"/>
</dbReference>
<evidence type="ECO:0000256" key="3">
    <source>
        <dbReference type="ARBA" id="ARBA00022801"/>
    </source>
</evidence>
<dbReference type="GO" id="GO:0005829">
    <property type="term" value="C:cytosol"/>
    <property type="evidence" value="ECO:0007669"/>
    <property type="project" value="TreeGrafter"/>
</dbReference>
<dbReference type="GO" id="GO:0003677">
    <property type="term" value="F:DNA binding"/>
    <property type="evidence" value="ECO:0007669"/>
    <property type="project" value="UniProtKB-KW"/>
</dbReference>
<dbReference type="RefSeq" id="WP_132947735.1">
    <property type="nucleotide sequence ID" value="NZ_SLUL01000004.1"/>
</dbReference>
<keyword evidence="2 11" id="KW-0547">Nucleotide-binding</keyword>
<feature type="domain" description="UvrD-like helicase ATP-binding" evidence="12">
    <location>
        <begin position="104"/>
        <end position="381"/>
    </location>
</feature>
<gene>
    <name evidence="14" type="ORF">EDD69_10417</name>
</gene>
<dbReference type="Gene3D" id="3.40.50.300">
    <property type="entry name" value="P-loop containing nucleotide triphosphate hydrolases"/>
    <property type="match status" value="2"/>
</dbReference>
<reference evidence="14 15" key="1">
    <citation type="submission" date="2019-03" db="EMBL/GenBank/DDBJ databases">
        <title>Genomic Encyclopedia of Type Strains, Phase IV (KMG-IV): sequencing the most valuable type-strain genomes for metagenomic binning, comparative biology and taxonomic classification.</title>
        <authorList>
            <person name="Goeker M."/>
        </authorList>
    </citation>
    <scope>NUCLEOTIDE SEQUENCE [LARGE SCALE GENOMIC DNA]</scope>
    <source>
        <strain evidence="14 15">DSM 24979</strain>
    </source>
</reference>
<evidence type="ECO:0000259" key="12">
    <source>
        <dbReference type="PROSITE" id="PS51198"/>
    </source>
</evidence>
<evidence type="ECO:0000256" key="8">
    <source>
        <dbReference type="ARBA" id="ARBA00034617"/>
    </source>
</evidence>
<dbReference type="InterPro" id="IPR000212">
    <property type="entry name" value="DNA_helicase_UvrD/REP"/>
</dbReference>
<feature type="domain" description="UvrD-like helicase C-terminal" evidence="13">
    <location>
        <begin position="382"/>
        <end position="647"/>
    </location>
</feature>
<proteinExistence type="inferred from homology"/>
<evidence type="ECO:0000256" key="6">
    <source>
        <dbReference type="ARBA" id="ARBA00023125"/>
    </source>
</evidence>
<comment type="catalytic activity">
    <reaction evidence="10">
        <text>ATP + H2O = ADP + phosphate + H(+)</text>
        <dbReference type="Rhea" id="RHEA:13065"/>
        <dbReference type="ChEBI" id="CHEBI:15377"/>
        <dbReference type="ChEBI" id="CHEBI:15378"/>
        <dbReference type="ChEBI" id="CHEBI:30616"/>
        <dbReference type="ChEBI" id="CHEBI:43474"/>
        <dbReference type="ChEBI" id="CHEBI:456216"/>
        <dbReference type="EC" id="5.6.2.4"/>
    </reaction>
</comment>
<dbReference type="EMBL" id="SLUL01000004">
    <property type="protein sequence ID" value="TCL50968.1"/>
    <property type="molecule type" value="Genomic_DNA"/>
</dbReference>
<dbReference type="GO" id="GO:0033202">
    <property type="term" value="C:DNA helicase complex"/>
    <property type="evidence" value="ECO:0007669"/>
    <property type="project" value="TreeGrafter"/>
</dbReference>
<dbReference type="PANTHER" id="PTHR11070:SF2">
    <property type="entry name" value="ATP-DEPENDENT DNA HELICASE SRS2"/>
    <property type="match status" value="1"/>
</dbReference>
<keyword evidence="4 11" id="KW-0347">Helicase</keyword>
<dbReference type="GO" id="GO:0043138">
    <property type="term" value="F:3'-5' DNA helicase activity"/>
    <property type="evidence" value="ECO:0007669"/>
    <property type="project" value="UniProtKB-EC"/>
</dbReference>
<dbReference type="GO" id="GO:0000725">
    <property type="term" value="P:recombinational repair"/>
    <property type="evidence" value="ECO:0007669"/>
    <property type="project" value="TreeGrafter"/>
</dbReference>
<dbReference type="Gene3D" id="1.10.486.10">
    <property type="entry name" value="PCRA, domain 4"/>
    <property type="match status" value="1"/>
</dbReference>
<dbReference type="PROSITE" id="PS51198">
    <property type="entry name" value="UVRD_HELICASE_ATP_BIND"/>
    <property type="match status" value="1"/>
</dbReference>
<dbReference type="EC" id="5.6.2.4" evidence="9"/>
<dbReference type="InterPro" id="IPR014017">
    <property type="entry name" value="DNA_helicase_UvrD-like_C"/>
</dbReference>
<dbReference type="InterPro" id="IPR013986">
    <property type="entry name" value="DExx_box_DNA_helicase_dom_sf"/>
</dbReference>
<dbReference type="OrthoDB" id="9810135at2"/>
<evidence type="ECO:0000256" key="2">
    <source>
        <dbReference type="ARBA" id="ARBA00022741"/>
    </source>
</evidence>
<accession>A0A4R1QH29</accession>
<keyword evidence="5 11" id="KW-0067">ATP-binding</keyword>
<dbReference type="AlphaFoldDB" id="A0A4R1QH29"/>
<keyword evidence="3 11" id="KW-0378">Hydrolase</keyword>
<dbReference type="InterPro" id="IPR014016">
    <property type="entry name" value="UvrD-like_ATP-bd"/>
</dbReference>
<sequence>MNEAIYKGKVIHLQTIAREKYQLIYEQSLRKKLTCPACGEPVLFYLGIEKKPHFYHEHKPMCIPQSVDQGNVISFVSPSPLSLKEKRKNEKLSGYLQQLKEANIDLDASQIKAVRKINGPLLVLAGAGSGKTRVLTARTAYMICEKQIDPKSIMLVTFTTKAAKEMSNRLCTYPGIAHSGIPVIGTFHSLFYRMLQHFDPIRWHHHRLIKWDWQKEQLLKEIGREVGIDERDFAYDEAIQQISYWKNTLTPVHSLSPKNEWEEHVIYLYTKYEEIKRMRGQFDFDDMLIGCYEMLHENHDLLMRYQERFRYFLIDEFQDINKVQYEIVKLLSSHTNHICAVGDDDQAIYAFRGSDPSFIFQFQQDFPNVETVTLTENYRSTHQIVSLANKIISFNRTRMPKQMHAQFDLNLHPTFFFPYDEEEEATMIAHDIQERIKAGAEPHEFAVLCRTHAATRALFERFSQLRLPFVVDSDGESFYKRRIVRYLLGYLKLSLDPNDEEAMNDVLAALFLKQTALNDLKAISIIDDCSLVEALVKLEDIQPFQKQKLRNIVPLFQTIAHLKPFEAIETIEKDMGFSDFVKKRGNEGNAIERGSDDIRDVKVVAKKFKTVRAFLSHIEKMIAQHEQMKREKQENAIQLTTIHRAKGLEYNYVYVLSAVDGHLPHDYALDAYRNGETAPLEEERRLLYVALTRAKYGLFISVPTMRRLKKANASRFVSPFLKISNPKARL</sequence>
<dbReference type="Pfam" id="PF13361">
    <property type="entry name" value="UvrD_C"/>
    <property type="match status" value="1"/>
</dbReference>
<dbReference type="Pfam" id="PF00580">
    <property type="entry name" value="UvrD-helicase"/>
    <property type="match status" value="1"/>
</dbReference>
<dbReference type="Pfam" id="PF25164">
    <property type="entry name" value="CoiA_N"/>
    <property type="match status" value="1"/>
</dbReference>
<keyword evidence="7" id="KW-0413">Isomerase</keyword>
<dbReference type="GO" id="GO:0005524">
    <property type="term" value="F:ATP binding"/>
    <property type="evidence" value="ECO:0007669"/>
    <property type="project" value="UniProtKB-UniRule"/>
</dbReference>
<keyword evidence="15" id="KW-1185">Reference proteome</keyword>
<dbReference type="InterPro" id="IPR027417">
    <property type="entry name" value="P-loop_NTPase"/>
</dbReference>
<evidence type="ECO:0000256" key="10">
    <source>
        <dbReference type="ARBA" id="ARBA00048988"/>
    </source>
</evidence>
<evidence type="ECO:0000256" key="1">
    <source>
        <dbReference type="ARBA" id="ARBA00009922"/>
    </source>
</evidence>
<evidence type="ECO:0000256" key="9">
    <source>
        <dbReference type="ARBA" id="ARBA00034808"/>
    </source>
</evidence>
<feature type="binding site" evidence="11">
    <location>
        <begin position="125"/>
        <end position="132"/>
    </location>
    <ligand>
        <name>ATP</name>
        <dbReference type="ChEBI" id="CHEBI:30616"/>
    </ligand>
</feature>
<organism evidence="14 15">
    <name type="scientific">Thermolongibacillus altinsuensis</name>
    <dbReference type="NCBI Taxonomy" id="575256"/>
    <lineage>
        <taxon>Bacteria</taxon>
        <taxon>Bacillati</taxon>
        <taxon>Bacillota</taxon>
        <taxon>Bacilli</taxon>
        <taxon>Bacillales</taxon>
        <taxon>Anoxybacillaceae</taxon>
        <taxon>Thermolongibacillus</taxon>
    </lineage>
</organism>
<dbReference type="CDD" id="cd17932">
    <property type="entry name" value="DEXQc_UvrD"/>
    <property type="match status" value="1"/>
</dbReference>
<protein>
    <recommendedName>
        <fullName evidence="9">DNA 3'-5' helicase</fullName>
        <ecNumber evidence="9">5.6.2.4</ecNumber>
    </recommendedName>
</protein>
<evidence type="ECO:0000256" key="4">
    <source>
        <dbReference type="ARBA" id="ARBA00022806"/>
    </source>
</evidence>
<evidence type="ECO:0000256" key="7">
    <source>
        <dbReference type="ARBA" id="ARBA00023235"/>
    </source>
</evidence>
<comment type="caution">
    <text evidence="14">The sequence shown here is derived from an EMBL/GenBank/DDBJ whole genome shotgun (WGS) entry which is preliminary data.</text>
</comment>